<organism evidence="2">
    <name type="scientific">Ixodes ricinus</name>
    <name type="common">Common tick</name>
    <name type="synonym">Acarus ricinus</name>
    <dbReference type="NCBI Taxonomy" id="34613"/>
    <lineage>
        <taxon>Eukaryota</taxon>
        <taxon>Metazoa</taxon>
        <taxon>Ecdysozoa</taxon>
        <taxon>Arthropoda</taxon>
        <taxon>Chelicerata</taxon>
        <taxon>Arachnida</taxon>
        <taxon>Acari</taxon>
        <taxon>Parasitiformes</taxon>
        <taxon>Ixodida</taxon>
        <taxon>Ixodoidea</taxon>
        <taxon>Ixodidae</taxon>
        <taxon>Ixodinae</taxon>
        <taxon>Ixodes</taxon>
    </lineage>
</organism>
<dbReference type="SUPFAM" id="SSF57362">
    <property type="entry name" value="BPTI-like"/>
    <property type="match status" value="1"/>
</dbReference>
<name>A0A0K8RJI5_IXORI</name>
<feature type="signal peptide" evidence="1">
    <location>
        <begin position="1"/>
        <end position="20"/>
    </location>
</feature>
<evidence type="ECO:0000313" key="2">
    <source>
        <dbReference type="EMBL" id="JAA70689.1"/>
    </source>
</evidence>
<dbReference type="InterPro" id="IPR036880">
    <property type="entry name" value="Kunitz_BPTI_sf"/>
</dbReference>
<dbReference type="GO" id="GO:0004867">
    <property type="term" value="F:serine-type endopeptidase inhibitor activity"/>
    <property type="evidence" value="ECO:0007669"/>
    <property type="project" value="InterPro"/>
</dbReference>
<evidence type="ECO:0000256" key="1">
    <source>
        <dbReference type="SAM" id="SignalP"/>
    </source>
</evidence>
<feature type="chain" id="PRO_5005517922" evidence="1">
    <location>
        <begin position="21"/>
        <end position="139"/>
    </location>
</feature>
<sequence length="139" mass="15741">MQKILQFIFVVSFIILACRATSEEGLPEKCFQPEQDPRCRANGRRYFLDEGGKDASCTMVAGAPVTDITTRATADAIAKSLPERCFQPRARPNDSRANGRRYFLDEDGQRCKLPHGCWGDNQGYYDEDDCRRHCEVGKN</sequence>
<dbReference type="EMBL" id="GADI01003119">
    <property type="protein sequence ID" value="JAA70689.1"/>
    <property type="molecule type" value="mRNA"/>
</dbReference>
<dbReference type="AlphaFoldDB" id="A0A0K8RJI5"/>
<dbReference type="PROSITE" id="PS51257">
    <property type="entry name" value="PROKAR_LIPOPROTEIN"/>
    <property type="match status" value="1"/>
</dbReference>
<keyword evidence="1" id="KW-0732">Signal</keyword>
<dbReference type="Gene3D" id="4.10.410.10">
    <property type="entry name" value="Pancreatic trypsin inhibitor Kunitz domain"/>
    <property type="match status" value="1"/>
</dbReference>
<protein>
    <submittedName>
        <fullName evidence="2">Putative salivary kunitz domain protein</fullName>
    </submittedName>
</protein>
<proteinExistence type="evidence at transcript level"/>
<reference evidence="2" key="1">
    <citation type="submission" date="2012-12" db="EMBL/GenBank/DDBJ databases">
        <title>Identification and characterization of a phenylalanine ammonia-lyase gene family in Isatis indigotica Fort.</title>
        <authorList>
            <person name="Liu Q."/>
            <person name="Chen J."/>
            <person name="Zhou X."/>
            <person name="Di P."/>
            <person name="Xiao Y."/>
            <person name="Xuan H."/>
            <person name="Zhang L."/>
            <person name="Chen W."/>
        </authorList>
    </citation>
    <scope>NUCLEOTIDE SEQUENCE</scope>
    <source>
        <tissue evidence="2">Salivary gland</tissue>
    </source>
</reference>
<accession>A0A0K8RJI5</accession>